<comment type="caution">
    <text evidence="1">The sequence shown here is derived from an EMBL/GenBank/DDBJ whole genome shotgun (WGS) entry which is preliminary data.</text>
</comment>
<gene>
    <name evidence="1" type="ORF">DWU98_00005</name>
</gene>
<protein>
    <recommendedName>
        <fullName evidence="3">Autotransporter outer membrane beta-barrel domain-containing protein</fullName>
    </recommendedName>
</protein>
<dbReference type="Proteomes" id="UP000254258">
    <property type="component" value="Unassembled WGS sequence"/>
</dbReference>
<name>A0A370X7R7_9GAMM</name>
<dbReference type="SUPFAM" id="SSF51126">
    <property type="entry name" value="Pectin lyase-like"/>
    <property type="match status" value="1"/>
</dbReference>
<dbReference type="InterPro" id="IPR012332">
    <property type="entry name" value="Autotransporter_pectin_lyase_C"/>
</dbReference>
<evidence type="ECO:0000313" key="1">
    <source>
        <dbReference type="EMBL" id="RDS84406.1"/>
    </source>
</evidence>
<sequence>MGVLMTMLACDVHAQAVIYANGTNLTASGTITATNQNALLAVNKGTITGNNTLNVTVNGTNTFSYGASAIGVGSLITLNGGTFVDNNPTSADLDVRQGATINATGVAFRTTGYNSPGAYIADPGSSATLTNDSFNTAGQYSNGVDITQGNATLSGSSIKTTGVGSFGVISQGSGAIATVTGGSITVLGAVSGGYGSGVAAENGGSLTLQGGAIVNVYGASAPGALASAGTQSWPRKTEQPDRWISCSMRR</sequence>
<dbReference type="InterPro" id="IPR011050">
    <property type="entry name" value="Pectin_lyase_fold/virulence"/>
</dbReference>
<evidence type="ECO:0000313" key="2">
    <source>
        <dbReference type="Proteomes" id="UP000254258"/>
    </source>
</evidence>
<dbReference type="AlphaFoldDB" id="A0A370X7R7"/>
<evidence type="ECO:0008006" key="3">
    <source>
        <dbReference type="Google" id="ProtNLM"/>
    </source>
</evidence>
<dbReference type="Gene3D" id="2.160.20.20">
    <property type="match status" value="1"/>
</dbReference>
<organism evidence="1 2">
    <name type="scientific">Dyella monticola</name>
    <dbReference type="NCBI Taxonomy" id="1927958"/>
    <lineage>
        <taxon>Bacteria</taxon>
        <taxon>Pseudomonadati</taxon>
        <taxon>Pseudomonadota</taxon>
        <taxon>Gammaproteobacteria</taxon>
        <taxon>Lysobacterales</taxon>
        <taxon>Rhodanobacteraceae</taxon>
        <taxon>Dyella</taxon>
    </lineage>
</organism>
<keyword evidence="2" id="KW-1185">Reference proteome</keyword>
<dbReference type="EMBL" id="QRBE01000001">
    <property type="protein sequence ID" value="RDS84406.1"/>
    <property type="molecule type" value="Genomic_DNA"/>
</dbReference>
<accession>A0A370X7R7</accession>
<reference evidence="1 2" key="1">
    <citation type="submission" date="2018-07" db="EMBL/GenBank/DDBJ databases">
        <title>Dyella monticola sp. nov. and Dyella psychrodurans sp. nov. isolated from monsoon evergreen broad-leaved forest soil of Dinghu Mountain, China.</title>
        <authorList>
            <person name="Gao Z."/>
            <person name="Qiu L."/>
        </authorList>
    </citation>
    <scope>NUCLEOTIDE SEQUENCE [LARGE SCALE GENOMIC DNA]</scope>
    <source>
        <strain evidence="1 2">4G-K06</strain>
    </source>
</reference>
<proteinExistence type="predicted"/>